<evidence type="ECO:0000313" key="1">
    <source>
        <dbReference type="EMBL" id="EFN75508.1"/>
    </source>
</evidence>
<gene>
    <name evidence="1" type="ORF">EAI_16835</name>
</gene>
<dbReference type="AlphaFoldDB" id="E2C973"/>
<feature type="non-terminal residue" evidence="1">
    <location>
        <position position="65"/>
    </location>
</feature>
<dbReference type="EMBL" id="GL453789">
    <property type="protein sequence ID" value="EFN75508.1"/>
    <property type="molecule type" value="Genomic_DNA"/>
</dbReference>
<keyword evidence="2" id="KW-1185">Reference proteome</keyword>
<sequence length="65" mass="7038">GNDSLDAARREYDIAYSRSNNLADRLAADEILAVKARKRITSKESTLGEKAAAAVVWAAMKGKTK</sequence>
<accession>E2C973</accession>
<reference evidence="1 2" key="1">
    <citation type="journal article" date="2010" name="Science">
        <title>Genomic comparison of the ants Camponotus floridanus and Harpegnathos saltator.</title>
        <authorList>
            <person name="Bonasio R."/>
            <person name="Zhang G."/>
            <person name="Ye C."/>
            <person name="Mutti N.S."/>
            <person name="Fang X."/>
            <person name="Qin N."/>
            <person name="Donahue G."/>
            <person name="Yang P."/>
            <person name="Li Q."/>
            <person name="Li C."/>
            <person name="Zhang P."/>
            <person name="Huang Z."/>
            <person name="Berger S.L."/>
            <person name="Reinberg D."/>
            <person name="Wang J."/>
            <person name="Liebig J."/>
        </authorList>
    </citation>
    <scope>NUCLEOTIDE SEQUENCE [LARGE SCALE GENOMIC DNA]</scope>
    <source>
        <strain evidence="1 2">R22 G/1</strain>
    </source>
</reference>
<name>E2C973_HARSA</name>
<evidence type="ECO:0000313" key="2">
    <source>
        <dbReference type="Proteomes" id="UP000008237"/>
    </source>
</evidence>
<dbReference type="InParanoid" id="E2C973"/>
<feature type="non-terminal residue" evidence="1">
    <location>
        <position position="1"/>
    </location>
</feature>
<organism evidence="2">
    <name type="scientific">Harpegnathos saltator</name>
    <name type="common">Jerdon's jumping ant</name>
    <dbReference type="NCBI Taxonomy" id="610380"/>
    <lineage>
        <taxon>Eukaryota</taxon>
        <taxon>Metazoa</taxon>
        <taxon>Ecdysozoa</taxon>
        <taxon>Arthropoda</taxon>
        <taxon>Hexapoda</taxon>
        <taxon>Insecta</taxon>
        <taxon>Pterygota</taxon>
        <taxon>Neoptera</taxon>
        <taxon>Endopterygota</taxon>
        <taxon>Hymenoptera</taxon>
        <taxon>Apocrita</taxon>
        <taxon>Aculeata</taxon>
        <taxon>Formicoidea</taxon>
        <taxon>Formicidae</taxon>
        <taxon>Ponerinae</taxon>
        <taxon>Ponerini</taxon>
        <taxon>Harpegnathos</taxon>
    </lineage>
</organism>
<protein>
    <submittedName>
        <fullName evidence="1">Uncharacterized protein</fullName>
    </submittedName>
</protein>
<dbReference type="Proteomes" id="UP000008237">
    <property type="component" value="Unassembled WGS sequence"/>
</dbReference>
<proteinExistence type="predicted"/>